<evidence type="ECO:0000256" key="7">
    <source>
        <dbReference type="ARBA" id="ARBA00022777"/>
    </source>
</evidence>
<keyword evidence="4" id="KW-0808">Transferase</keyword>
<dbReference type="Gene3D" id="1.10.510.10">
    <property type="entry name" value="Transferase(Phosphotransferase) domain 1"/>
    <property type="match status" value="1"/>
</dbReference>
<dbReference type="NCBIfam" id="TIGR03724">
    <property type="entry name" value="arch_bud32"/>
    <property type="match status" value="1"/>
</dbReference>
<dbReference type="AlphaFoldDB" id="A0A1H2WH82"/>
<evidence type="ECO:0000256" key="9">
    <source>
        <dbReference type="ARBA" id="ARBA00047899"/>
    </source>
</evidence>
<dbReference type="PROSITE" id="PS50011">
    <property type="entry name" value="PROTEIN_KINASE_DOM"/>
    <property type="match status" value="1"/>
</dbReference>
<dbReference type="Pfam" id="PF01163">
    <property type="entry name" value="RIO1"/>
    <property type="match status" value="1"/>
</dbReference>
<keyword evidence="8" id="KW-0067">ATP-binding</keyword>
<dbReference type="GO" id="GO:0008033">
    <property type="term" value="P:tRNA processing"/>
    <property type="evidence" value="ECO:0007669"/>
    <property type="project" value="UniProtKB-KW"/>
</dbReference>
<dbReference type="GO" id="GO:0005524">
    <property type="term" value="F:ATP binding"/>
    <property type="evidence" value="ECO:0007669"/>
    <property type="project" value="UniProtKB-KW"/>
</dbReference>
<dbReference type="SUPFAM" id="SSF56112">
    <property type="entry name" value="Protein kinase-like (PK-like)"/>
    <property type="match status" value="1"/>
</dbReference>
<dbReference type="EC" id="2.7.11.1" evidence="2"/>
<evidence type="ECO:0000256" key="2">
    <source>
        <dbReference type="ARBA" id="ARBA00012513"/>
    </source>
</evidence>
<organism evidence="12 13">
    <name type="scientific">Methanohalophilus halophilus</name>
    <dbReference type="NCBI Taxonomy" id="2177"/>
    <lineage>
        <taxon>Archaea</taxon>
        <taxon>Methanobacteriati</taxon>
        <taxon>Methanobacteriota</taxon>
        <taxon>Stenosarchaea group</taxon>
        <taxon>Methanomicrobia</taxon>
        <taxon>Methanosarcinales</taxon>
        <taxon>Methanosarcinaceae</taxon>
        <taxon>Methanohalophilus</taxon>
    </lineage>
</organism>
<proteinExistence type="inferred from homology"/>
<dbReference type="GO" id="GO:0005829">
    <property type="term" value="C:cytosol"/>
    <property type="evidence" value="ECO:0007669"/>
    <property type="project" value="TreeGrafter"/>
</dbReference>
<dbReference type="PANTHER" id="PTHR12209">
    <property type="entry name" value="NON-SPECIFIC SERINE/THREONINE PROTEIN KINASE"/>
    <property type="match status" value="1"/>
</dbReference>
<keyword evidence="6" id="KW-0547">Nucleotide-binding</keyword>
<evidence type="ECO:0000256" key="10">
    <source>
        <dbReference type="ARBA" id="ARBA00048679"/>
    </source>
</evidence>
<dbReference type="EMBL" id="FNMU01000005">
    <property type="protein sequence ID" value="SDW79905.1"/>
    <property type="molecule type" value="Genomic_DNA"/>
</dbReference>
<comment type="similarity">
    <text evidence="1">Belongs to the protein kinase superfamily. BUD32 family.</text>
</comment>
<evidence type="ECO:0000256" key="3">
    <source>
        <dbReference type="ARBA" id="ARBA00022527"/>
    </source>
</evidence>
<evidence type="ECO:0000256" key="5">
    <source>
        <dbReference type="ARBA" id="ARBA00022694"/>
    </source>
</evidence>
<reference evidence="12 13" key="1">
    <citation type="submission" date="2016-10" db="EMBL/GenBank/DDBJ databases">
        <authorList>
            <person name="de Groot N.N."/>
        </authorList>
    </citation>
    <scope>NUCLEOTIDE SEQUENCE [LARGE SCALE GENOMIC DNA]</scope>
    <source>
        <strain evidence="12 13">Z-7982</strain>
    </source>
</reference>
<dbReference type="RefSeq" id="WP_234970461.1">
    <property type="nucleotide sequence ID" value="NZ_CP017921.1"/>
</dbReference>
<evidence type="ECO:0000259" key="11">
    <source>
        <dbReference type="PROSITE" id="PS50011"/>
    </source>
</evidence>
<comment type="catalytic activity">
    <reaction evidence="9">
        <text>L-threonyl-[protein] + ATP = O-phospho-L-threonyl-[protein] + ADP + H(+)</text>
        <dbReference type="Rhea" id="RHEA:46608"/>
        <dbReference type="Rhea" id="RHEA-COMP:11060"/>
        <dbReference type="Rhea" id="RHEA-COMP:11605"/>
        <dbReference type="ChEBI" id="CHEBI:15378"/>
        <dbReference type="ChEBI" id="CHEBI:30013"/>
        <dbReference type="ChEBI" id="CHEBI:30616"/>
        <dbReference type="ChEBI" id="CHEBI:61977"/>
        <dbReference type="ChEBI" id="CHEBI:456216"/>
        <dbReference type="EC" id="2.7.11.1"/>
    </reaction>
</comment>
<dbReference type="InterPro" id="IPR000719">
    <property type="entry name" value="Prot_kinase_dom"/>
</dbReference>
<dbReference type="PANTHER" id="PTHR12209:SF0">
    <property type="entry name" value="EKC_KEOPS COMPLEX SUBUNIT TP53RK"/>
    <property type="match status" value="1"/>
</dbReference>
<comment type="catalytic activity">
    <reaction evidence="10">
        <text>L-seryl-[protein] + ATP = O-phospho-L-seryl-[protein] + ADP + H(+)</text>
        <dbReference type="Rhea" id="RHEA:17989"/>
        <dbReference type="Rhea" id="RHEA-COMP:9863"/>
        <dbReference type="Rhea" id="RHEA-COMP:11604"/>
        <dbReference type="ChEBI" id="CHEBI:15378"/>
        <dbReference type="ChEBI" id="CHEBI:29999"/>
        <dbReference type="ChEBI" id="CHEBI:30616"/>
        <dbReference type="ChEBI" id="CHEBI:83421"/>
        <dbReference type="ChEBI" id="CHEBI:456216"/>
        <dbReference type="EC" id="2.7.11.1"/>
    </reaction>
</comment>
<protein>
    <recommendedName>
        <fullName evidence="2">non-specific serine/threonine protein kinase</fullName>
        <ecNumber evidence="2">2.7.11.1</ecNumber>
    </recommendedName>
</protein>
<dbReference type="GeneID" id="30582265"/>
<keyword evidence="5" id="KW-0819">tRNA processing</keyword>
<dbReference type="GO" id="GO:0004674">
    <property type="term" value="F:protein serine/threonine kinase activity"/>
    <property type="evidence" value="ECO:0007669"/>
    <property type="project" value="UniProtKB-KW"/>
</dbReference>
<evidence type="ECO:0000313" key="13">
    <source>
        <dbReference type="Proteomes" id="UP000198669"/>
    </source>
</evidence>
<evidence type="ECO:0000256" key="8">
    <source>
        <dbReference type="ARBA" id="ARBA00022840"/>
    </source>
</evidence>
<keyword evidence="7 12" id="KW-0418">Kinase</keyword>
<name>A0A1H2WH82_9EURY</name>
<dbReference type="NCBIfam" id="NF011462">
    <property type="entry name" value="PRK14879.1-3"/>
    <property type="match status" value="1"/>
</dbReference>
<dbReference type="InterPro" id="IPR011009">
    <property type="entry name" value="Kinase-like_dom_sf"/>
</dbReference>
<sequence length="196" mass="22431">MAEGVNEMIRDGAEAKVIRRNNRLVKSRIPKRYRVWELDERIRRERTRAEARLISQARRAGVATPVIYDIYNSTIEMDYIEGKPLKHVISEDLCEKLGELVGRLHAAGIIHGDLTTSNIIWDGSKMWLIDFGLAFSAEDLESRGVDVHVLFQTLQSSHPNHEALIDAFCRGYNRTLEAAKDVLERVVEIETRGRYA</sequence>
<evidence type="ECO:0000313" key="12">
    <source>
        <dbReference type="EMBL" id="SDW79905.1"/>
    </source>
</evidence>
<dbReference type="Gene3D" id="3.30.200.20">
    <property type="entry name" value="Phosphorylase Kinase, domain 1"/>
    <property type="match status" value="1"/>
</dbReference>
<evidence type="ECO:0000256" key="1">
    <source>
        <dbReference type="ARBA" id="ARBA00010630"/>
    </source>
</evidence>
<dbReference type="InterPro" id="IPR018934">
    <property type="entry name" value="RIO_dom"/>
</dbReference>
<dbReference type="Proteomes" id="UP000198669">
    <property type="component" value="Unassembled WGS sequence"/>
</dbReference>
<evidence type="ECO:0000256" key="4">
    <source>
        <dbReference type="ARBA" id="ARBA00022679"/>
    </source>
</evidence>
<dbReference type="InterPro" id="IPR022495">
    <property type="entry name" value="Bud32"/>
</dbReference>
<gene>
    <name evidence="12" type="ORF">SAMN04515625_1600</name>
</gene>
<feature type="domain" description="Protein kinase" evidence="11">
    <location>
        <begin position="1"/>
        <end position="196"/>
    </location>
</feature>
<evidence type="ECO:0000256" key="6">
    <source>
        <dbReference type="ARBA" id="ARBA00022741"/>
    </source>
</evidence>
<keyword evidence="3" id="KW-0723">Serine/threonine-protein kinase</keyword>
<accession>A0A1H2WH82</accession>